<keyword evidence="2" id="KW-0732">Signal</keyword>
<dbReference type="EMBL" id="MCRM02000008">
    <property type="protein sequence ID" value="PNV75139.1"/>
    <property type="molecule type" value="Genomic_DNA"/>
</dbReference>
<reference evidence="3" key="1">
    <citation type="submission" date="2018-01" db="EMBL/GenBank/DDBJ databases">
        <title>Genomic characterization of Leptospira inadai serogroup Lyme isolated from captured rat in Brazil and comparative analysis with human reference strain.</title>
        <authorList>
            <person name="Moreno L.Z."/>
            <person name="Loureiro A.P."/>
            <person name="Miraglia F."/>
            <person name="Kremer F.S."/>
            <person name="Eslabao M.R."/>
            <person name="Dellagostin O.A."/>
            <person name="Lilenbaum W."/>
            <person name="Moreno A.M."/>
        </authorList>
    </citation>
    <scope>NUCLEOTIDE SEQUENCE [LARGE SCALE GENOMIC DNA]</scope>
    <source>
        <strain evidence="3">M34/99</strain>
    </source>
</reference>
<gene>
    <name evidence="3" type="ORF">BES34_009585</name>
</gene>
<dbReference type="RefSeq" id="WP_010411672.1">
    <property type="nucleotide sequence ID" value="NZ_MCRM02000008.1"/>
</dbReference>
<proteinExistence type="predicted"/>
<accession>A0ABX4YJ18</accession>
<evidence type="ECO:0000256" key="2">
    <source>
        <dbReference type="SAM" id="SignalP"/>
    </source>
</evidence>
<name>A0ABX4YJ18_9LEPT</name>
<organism evidence="3 4">
    <name type="scientific">Leptospira inadai serovar Lyme</name>
    <dbReference type="NCBI Taxonomy" id="293084"/>
    <lineage>
        <taxon>Bacteria</taxon>
        <taxon>Pseudomonadati</taxon>
        <taxon>Spirochaetota</taxon>
        <taxon>Spirochaetia</taxon>
        <taxon>Leptospirales</taxon>
        <taxon>Leptospiraceae</taxon>
        <taxon>Leptospira</taxon>
    </lineage>
</organism>
<sequence>MKYRILFFSIILSVCSCTGFNAFHYAYGASPNTNPAKDYSNPNYMVVKGGFFWHKAVIPGPIGQGTNFTRVGTACSKSFLGAIAIGDSSLETAKQNAKITKVAYIDYEQFGILAGWAYHRFCTNVHGFGTGELPETKPNAQTKPNTETKPGTPAQPNTQTKPEGKKP</sequence>
<evidence type="ECO:0000256" key="1">
    <source>
        <dbReference type="SAM" id="MobiDB-lite"/>
    </source>
</evidence>
<dbReference type="Pfam" id="PF13146">
    <property type="entry name" value="TRL"/>
    <property type="match status" value="1"/>
</dbReference>
<dbReference type="InterPro" id="IPR025113">
    <property type="entry name" value="TRL-like"/>
</dbReference>
<dbReference type="PROSITE" id="PS51257">
    <property type="entry name" value="PROKAR_LIPOPROTEIN"/>
    <property type="match status" value="1"/>
</dbReference>
<feature type="chain" id="PRO_5045501263" evidence="2">
    <location>
        <begin position="22"/>
        <end position="167"/>
    </location>
</feature>
<feature type="compositionally biased region" description="Polar residues" evidence="1">
    <location>
        <begin position="138"/>
        <end position="161"/>
    </location>
</feature>
<protein>
    <submittedName>
        <fullName evidence="3">TRL-like family protein</fullName>
    </submittedName>
</protein>
<evidence type="ECO:0000313" key="3">
    <source>
        <dbReference type="EMBL" id="PNV75139.1"/>
    </source>
</evidence>
<comment type="caution">
    <text evidence="3">The sequence shown here is derived from an EMBL/GenBank/DDBJ whole genome shotgun (WGS) entry which is preliminary data.</text>
</comment>
<keyword evidence="4" id="KW-1185">Reference proteome</keyword>
<feature type="signal peptide" evidence="2">
    <location>
        <begin position="1"/>
        <end position="21"/>
    </location>
</feature>
<evidence type="ECO:0000313" key="4">
    <source>
        <dbReference type="Proteomes" id="UP000094669"/>
    </source>
</evidence>
<dbReference type="Proteomes" id="UP000094669">
    <property type="component" value="Unassembled WGS sequence"/>
</dbReference>
<feature type="region of interest" description="Disordered" evidence="1">
    <location>
        <begin position="130"/>
        <end position="167"/>
    </location>
</feature>